<proteinExistence type="predicted"/>
<protein>
    <recommendedName>
        <fullName evidence="1">DUF4123 domain-containing protein</fullName>
    </recommendedName>
</protein>
<gene>
    <name evidence="2" type="ORF">R69888_06854</name>
</gene>
<sequence>MFSLLTAFDVADASSCNTFALVDPAQDPRLPGVLVSEASALACLFEDPEADVRAVAPHLIEINTADRPAAMEWLDRHAPQVPCATLLASPLSLAELARHLAAFLEVTLPDRTQMVLAFWDPMIFAALVGMPEDQTLHVTGPVFSEAQRHEFLAPISGWWYWDRSGHLRHLDSSASPAQPDPAGPAVPLLFNQHQVDLIVEASVPDNILHYIRLNQPGLLSRATDEQQYSFIRAQIGKARSYQIEGTGDLVNYCCLAVALGETFDTSPRIASLLRSVKARELSFDNFMVELPAVLSQPDVPA</sequence>
<comment type="caution">
    <text evidence="2">The sequence shown here is derived from an EMBL/GenBank/DDBJ whole genome shotgun (WGS) entry which is preliminary data.</text>
</comment>
<accession>A0ABN7N1P6</accession>
<evidence type="ECO:0000259" key="1">
    <source>
        <dbReference type="Pfam" id="PF13503"/>
    </source>
</evidence>
<evidence type="ECO:0000313" key="3">
    <source>
        <dbReference type="Proteomes" id="UP000672526"/>
    </source>
</evidence>
<dbReference type="Proteomes" id="UP000672526">
    <property type="component" value="Unassembled WGS sequence"/>
</dbReference>
<dbReference type="InterPro" id="IPR025391">
    <property type="entry name" value="DUF4123"/>
</dbReference>
<feature type="domain" description="DUF4123" evidence="1">
    <location>
        <begin position="19"/>
        <end position="134"/>
    </location>
</feature>
<dbReference type="Pfam" id="PF13503">
    <property type="entry name" value="DUF4123"/>
    <property type="match status" value="1"/>
</dbReference>
<dbReference type="EMBL" id="CAJNBK010000046">
    <property type="protein sequence ID" value="CAE6837827.1"/>
    <property type="molecule type" value="Genomic_DNA"/>
</dbReference>
<name>A0ABN7N1P6_9BURK</name>
<dbReference type="RefSeq" id="WP_211617408.1">
    <property type="nucleotide sequence ID" value="NZ_CAJNBK010000046.1"/>
</dbReference>
<evidence type="ECO:0000313" key="2">
    <source>
        <dbReference type="EMBL" id="CAE6837827.1"/>
    </source>
</evidence>
<reference evidence="2 3" key="1">
    <citation type="submission" date="2021-02" db="EMBL/GenBank/DDBJ databases">
        <authorList>
            <person name="Vanwijnsberghe S."/>
        </authorList>
    </citation>
    <scope>NUCLEOTIDE SEQUENCE [LARGE SCALE GENOMIC DNA]</scope>
    <source>
        <strain evidence="2 3">LMG 31837</strain>
    </source>
</reference>
<organism evidence="2 3">
    <name type="scientific">Paraburkholderia haematera</name>
    <dbReference type="NCBI Taxonomy" id="2793077"/>
    <lineage>
        <taxon>Bacteria</taxon>
        <taxon>Pseudomonadati</taxon>
        <taxon>Pseudomonadota</taxon>
        <taxon>Betaproteobacteria</taxon>
        <taxon>Burkholderiales</taxon>
        <taxon>Burkholderiaceae</taxon>
        <taxon>Paraburkholderia</taxon>
    </lineage>
</organism>
<keyword evidence="3" id="KW-1185">Reference proteome</keyword>